<dbReference type="InterPro" id="IPR050181">
    <property type="entry name" value="Cold_shock_domain"/>
</dbReference>
<evidence type="ECO:0000313" key="4">
    <source>
        <dbReference type="EMBL" id="MCX2976673.1"/>
    </source>
</evidence>
<keyword evidence="5" id="KW-1185">Reference proteome</keyword>
<evidence type="ECO:0000256" key="1">
    <source>
        <dbReference type="RuleBase" id="RU000408"/>
    </source>
</evidence>
<dbReference type="InterPro" id="IPR019844">
    <property type="entry name" value="CSD_CS"/>
</dbReference>
<dbReference type="InterPro" id="IPR002059">
    <property type="entry name" value="CSP_DNA-bd"/>
</dbReference>
<dbReference type="PANTHER" id="PTHR11544">
    <property type="entry name" value="COLD SHOCK DOMAIN CONTAINING PROTEINS"/>
    <property type="match status" value="1"/>
</dbReference>
<evidence type="ECO:0000256" key="2">
    <source>
        <dbReference type="SAM" id="Phobius"/>
    </source>
</evidence>
<organism evidence="4 5">
    <name type="scientific">Candidatus Marimicrobium litorale</name>
    <dbReference type="NCBI Taxonomy" id="2518991"/>
    <lineage>
        <taxon>Bacteria</taxon>
        <taxon>Pseudomonadati</taxon>
        <taxon>Pseudomonadota</taxon>
        <taxon>Gammaproteobacteria</taxon>
        <taxon>Cellvibrionales</taxon>
        <taxon>Halieaceae</taxon>
        <taxon>Marimicrobium</taxon>
    </lineage>
</organism>
<dbReference type="Proteomes" id="UP001143304">
    <property type="component" value="Unassembled WGS sequence"/>
</dbReference>
<sequence>MLDGAPVQFFDLRIAIAFFASTTATAIIVGAITAQSQTNPDIVATSPSSDTGQRDQGTVKWFNVSKGFGFIVKEDGEEIFVHFRSIRGEGRRSLRDGEAVNFITTDSEKGPQAEDVVAER</sequence>
<gene>
    <name evidence="4" type="ORF">EYC82_04835</name>
</gene>
<comment type="subcellular location">
    <subcellularLocation>
        <location evidence="1">Cytoplasm</location>
    </subcellularLocation>
</comment>
<name>A0ABT3T358_9GAMM</name>
<dbReference type="InterPro" id="IPR011129">
    <property type="entry name" value="CSD"/>
</dbReference>
<dbReference type="PROSITE" id="PS00352">
    <property type="entry name" value="CSD_1"/>
    <property type="match status" value="1"/>
</dbReference>
<dbReference type="EMBL" id="SHNO01000001">
    <property type="protein sequence ID" value="MCX2976673.1"/>
    <property type="molecule type" value="Genomic_DNA"/>
</dbReference>
<protein>
    <submittedName>
        <fullName evidence="4">Cold shock domain-containing protein</fullName>
    </submittedName>
</protein>
<reference evidence="4" key="1">
    <citation type="submission" date="2019-02" db="EMBL/GenBank/DDBJ databases">
        <authorList>
            <person name="Li S.-H."/>
        </authorList>
    </citation>
    <scope>NUCLEOTIDE SEQUENCE</scope>
    <source>
        <strain evidence="4">IMCC11814</strain>
    </source>
</reference>
<dbReference type="SUPFAM" id="SSF50249">
    <property type="entry name" value="Nucleic acid-binding proteins"/>
    <property type="match status" value="1"/>
</dbReference>
<feature type="transmembrane region" description="Helical" evidence="2">
    <location>
        <begin position="12"/>
        <end position="32"/>
    </location>
</feature>
<dbReference type="CDD" id="cd04458">
    <property type="entry name" value="CSP_CDS"/>
    <property type="match status" value="1"/>
</dbReference>
<proteinExistence type="predicted"/>
<dbReference type="PROSITE" id="PS51857">
    <property type="entry name" value="CSD_2"/>
    <property type="match status" value="1"/>
</dbReference>
<accession>A0ABT3T358</accession>
<dbReference type="InterPro" id="IPR012340">
    <property type="entry name" value="NA-bd_OB-fold"/>
</dbReference>
<dbReference type="SMART" id="SM00357">
    <property type="entry name" value="CSP"/>
    <property type="match status" value="1"/>
</dbReference>
<dbReference type="Pfam" id="PF00313">
    <property type="entry name" value="CSD"/>
    <property type="match status" value="1"/>
</dbReference>
<keyword evidence="2" id="KW-0472">Membrane</keyword>
<feature type="domain" description="CSD" evidence="3">
    <location>
        <begin position="54"/>
        <end position="118"/>
    </location>
</feature>
<comment type="caution">
    <text evidence="4">The sequence shown here is derived from an EMBL/GenBank/DDBJ whole genome shotgun (WGS) entry which is preliminary data.</text>
</comment>
<dbReference type="PRINTS" id="PR00050">
    <property type="entry name" value="COLDSHOCK"/>
</dbReference>
<evidence type="ECO:0000313" key="5">
    <source>
        <dbReference type="Proteomes" id="UP001143304"/>
    </source>
</evidence>
<keyword evidence="2" id="KW-0812">Transmembrane</keyword>
<dbReference type="Gene3D" id="2.40.50.140">
    <property type="entry name" value="Nucleic acid-binding proteins"/>
    <property type="match status" value="1"/>
</dbReference>
<evidence type="ECO:0000259" key="3">
    <source>
        <dbReference type="PROSITE" id="PS51857"/>
    </source>
</evidence>
<keyword evidence="2" id="KW-1133">Transmembrane helix</keyword>